<organism evidence="1">
    <name type="scientific">Anguilla anguilla</name>
    <name type="common">European freshwater eel</name>
    <name type="synonym">Muraena anguilla</name>
    <dbReference type="NCBI Taxonomy" id="7936"/>
    <lineage>
        <taxon>Eukaryota</taxon>
        <taxon>Metazoa</taxon>
        <taxon>Chordata</taxon>
        <taxon>Craniata</taxon>
        <taxon>Vertebrata</taxon>
        <taxon>Euteleostomi</taxon>
        <taxon>Actinopterygii</taxon>
        <taxon>Neopterygii</taxon>
        <taxon>Teleostei</taxon>
        <taxon>Anguilliformes</taxon>
        <taxon>Anguillidae</taxon>
        <taxon>Anguilla</taxon>
    </lineage>
</organism>
<sequence>MLFDGHRQPVLCLMMLPPGGDVACDSLF</sequence>
<dbReference type="AlphaFoldDB" id="A0A0E9PDM0"/>
<accession>A0A0E9PDM0</accession>
<protein>
    <submittedName>
        <fullName evidence="1">Uncharacterized protein</fullName>
    </submittedName>
</protein>
<reference evidence="1" key="1">
    <citation type="submission" date="2014-11" db="EMBL/GenBank/DDBJ databases">
        <authorList>
            <person name="Amaro Gonzalez C."/>
        </authorList>
    </citation>
    <scope>NUCLEOTIDE SEQUENCE</scope>
</reference>
<name>A0A0E9PDM0_ANGAN</name>
<evidence type="ECO:0000313" key="1">
    <source>
        <dbReference type="EMBL" id="JAH02165.1"/>
    </source>
</evidence>
<proteinExistence type="predicted"/>
<dbReference type="EMBL" id="GBXM01106412">
    <property type="protein sequence ID" value="JAH02165.1"/>
    <property type="molecule type" value="Transcribed_RNA"/>
</dbReference>
<reference evidence="1" key="2">
    <citation type="journal article" date="2015" name="Fish Shellfish Immunol.">
        <title>Early steps in the European eel (Anguilla anguilla)-Vibrio vulnificus interaction in the gills: Role of the RtxA13 toxin.</title>
        <authorList>
            <person name="Callol A."/>
            <person name="Pajuelo D."/>
            <person name="Ebbesson L."/>
            <person name="Teles M."/>
            <person name="MacKenzie S."/>
            <person name="Amaro C."/>
        </authorList>
    </citation>
    <scope>NUCLEOTIDE SEQUENCE</scope>
</reference>